<evidence type="ECO:0000313" key="2">
    <source>
        <dbReference type="Proteomes" id="UP001159179"/>
    </source>
</evidence>
<reference evidence="1" key="1">
    <citation type="submission" date="2023-03" db="EMBL/GenBank/DDBJ databases">
        <title>Bacterial isolates from washroom surfaces on a university campus.</title>
        <authorList>
            <person name="Holman D.B."/>
            <person name="Gzyl K.E."/>
            <person name="Taheri A.E."/>
        </authorList>
    </citation>
    <scope>NUCLEOTIDE SEQUENCE</scope>
    <source>
        <strain evidence="1">RD03</strain>
    </source>
</reference>
<organism evidence="1 2">
    <name type="scientific">Heyndrickxia oleronia</name>
    <dbReference type="NCBI Taxonomy" id="38875"/>
    <lineage>
        <taxon>Bacteria</taxon>
        <taxon>Bacillati</taxon>
        <taxon>Bacillota</taxon>
        <taxon>Bacilli</taxon>
        <taxon>Bacillales</taxon>
        <taxon>Bacillaceae</taxon>
        <taxon>Heyndrickxia</taxon>
    </lineage>
</organism>
<dbReference type="EMBL" id="JAROYP010000006">
    <property type="protein sequence ID" value="MDH5161643.1"/>
    <property type="molecule type" value="Genomic_DNA"/>
</dbReference>
<protein>
    <submittedName>
        <fullName evidence="1">Uncharacterized protein</fullName>
    </submittedName>
</protein>
<dbReference type="AlphaFoldDB" id="A0AAW6STT8"/>
<dbReference type="Proteomes" id="UP001159179">
    <property type="component" value="Unassembled WGS sequence"/>
</dbReference>
<name>A0AAW6STT8_9BACI</name>
<gene>
    <name evidence="1" type="ORF">P5X88_11890</name>
</gene>
<comment type="caution">
    <text evidence="1">The sequence shown here is derived from an EMBL/GenBank/DDBJ whole genome shotgun (WGS) entry which is preliminary data.</text>
</comment>
<evidence type="ECO:0000313" key="1">
    <source>
        <dbReference type="EMBL" id="MDH5161643.1"/>
    </source>
</evidence>
<proteinExistence type="predicted"/>
<accession>A0AAW6STT8</accession>
<dbReference type="RefSeq" id="WP_280616789.1">
    <property type="nucleotide sequence ID" value="NZ_JAROYP010000006.1"/>
</dbReference>
<sequence length="116" mass="13365">MFMGMQTLPVVYVDNNTIETLENVTITFDGDNAKEPTFKKIKSGERVSTALYNKVDGKKNVYMKYYNKKLRITERQEIFEGLDQSPLGTMGTILVEVQNKKNDGRYEINIVKNFTL</sequence>